<accession>A0A132ADF4</accession>
<keyword evidence="5" id="KW-0963">Cytoplasm</keyword>
<keyword evidence="7" id="KW-0539">Nucleus</keyword>
<dbReference type="InterPro" id="IPR044189">
    <property type="entry name" value="XPO4/7-like"/>
</dbReference>
<keyword evidence="4" id="KW-0813">Transport</keyword>
<dbReference type="VEuPathDB" id="VectorBase:SSCA005461"/>
<evidence type="ECO:0000256" key="1">
    <source>
        <dbReference type="ARBA" id="ARBA00004123"/>
    </source>
</evidence>
<organism evidence="9 10">
    <name type="scientific">Sarcoptes scabiei</name>
    <name type="common">Itch mite</name>
    <name type="synonym">Acarus scabiei</name>
    <dbReference type="NCBI Taxonomy" id="52283"/>
    <lineage>
        <taxon>Eukaryota</taxon>
        <taxon>Metazoa</taxon>
        <taxon>Ecdysozoa</taxon>
        <taxon>Arthropoda</taxon>
        <taxon>Chelicerata</taxon>
        <taxon>Arachnida</taxon>
        <taxon>Acari</taxon>
        <taxon>Acariformes</taxon>
        <taxon>Sarcoptiformes</taxon>
        <taxon>Astigmata</taxon>
        <taxon>Psoroptidia</taxon>
        <taxon>Sarcoptoidea</taxon>
        <taxon>Sarcoptidae</taxon>
        <taxon>Sarcoptinae</taxon>
        <taxon>Sarcoptes</taxon>
    </lineage>
</organism>
<evidence type="ECO:0000256" key="8">
    <source>
        <dbReference type="ARBA" id="ARBA00040444"/>
    </source>
</evidence>
<dbReference type="OrthoDB" id="5548448at2759"/>
<evidence type="ECO:0000313" key="9">
    <source>
        <dbReference type="EMBL" id="KPM08947.1"/>
    </source>
</evidence>
<gene>
    <name evidence="9" type="ORF">QR98_0074730</name>
</gene>
<keyword evidence="6" id="KW-0653">Protein transport</keyword>
<dbReference type="PANTHER" id="PTHR12596:SF1">
    <property type="entry name" value="EXPORTIN-4"/>
    <property type="match status" value="1"/>
</dbReference>
<name>A0A132ADF4_SARSC</name>
<dbReference type="SUPFAM" id="SSF48371">
    <property type="entry name" value="ARM repeat"/>
    <property type="match status" value="1"/>
</dbReference>
<evidence type="ECO:0000256" key="6">
    <source>
        <dbReference type="ARBA" id="ARBA00022927"/>
    </source>
</evidence>
<comment type="similarity">
    <text evidence="3">Belongs to the exportin family.</text>
</comment>
<dbReference type="GO" id="GO:0005643">
    <property type="term" value="C:nuclear pore"/>
    <property type="evidence" value="ECO:0007669"/>
    <property type="project" value="TreeGrafter"/>
</dbReference>
<dbReference type="InterPro" id="IPR016024">
    <property type="entry name" value="ARM-type_fold"/>
</dbReference>
<comment type="subcellular location">
    <subcellularLocation>
        <location evidence="2">Cytoplasm</location>
    </subcellularLocation>
    <subcellularLocation>
        <location evidence="1">Nucleus</location>
    </subcellularLocation>
</comment>
<dbReference type="EMBL" id="JXLN01012906">
    <property type="protein sequence ID" value="KPM08947.1"/>
    <property type="molecule type" value="Genomic_DNA"/>
</dbReference>
<dbReference type="InterPro" id="IPR011989">
    <property type="entry name" value="ARM-like"/>
</dbReference>
<dbReference type="GO" id="GO:0005049">
    <property type="term" value="F:nuclear export signal receptor activity"/>
    <property type="evidence" value="ECO:0007669"/>
    <property type="project" value="InterPro"/>
</dbReference>
<evidence type="ECO:0000256" key="4">
    <source>
        <dbReference type="ARBA" id="ARBA00022448"/>
    </source>
</evidence>
<dbReference type="AlphaFoldDB" id="A0A132ADF4"/>
<evidence type="ECO:0000256" key="7">
    <source>
        <dbReference type="ARBA" id="ARBA00023242"/>
    </source>
</evidence>
<comment type="caution">
    <text evidence="9">The sequence shown here is derived from an EMBL/GenBank/DDBJ whole genome shotgun (WGS) entry which is preliminary data.</text>
</comment>
<evidence type="ECO:0000313" key="10">
    <source>
        <dbReference type="Proteomes" id="UP000616769"/>
    </source>
</evidence>
<dbReference type="Proteomes" id="UP000616769">
    <property type="component" value="Unassembled WGS sequence"/>
</dbReference>
<evidence type="ECO:0000256" key="2">
    <source>
        <dbReference type="ARBA" id="ARBA00004496"/>
    </source>
</evidence>
<dbReference type="GO" id="GO:0005737">
    <property type="term" value="C:cytoplasm"/>
    <property type="evidence" value="ECO:0007669"/>
    <property type="project" value="UniProtKB-SubCell"/>
</dbReference>
<dbReference type="GO" id="GO:0006611">
    <property type="term" value="P:protein export from nucleus"/>
    <property type="evidence" value="ECO:0007669"/>
    <property type="project" value="TreeGrafter"/>
</dbReference>
<reference evidence="9 10" key="1">
    <citation type="journal article" date="2015" name="Parasit. Vectors">
        <title>Draft genome of the scabies mite.</title>
        <authorList>
            <person name="Rider S.D.Jr."/>
            <person name="Morgan M.S."/>
            <person name="Arlian L.G."/>
        </authorList>
    </citation>
    <scope>NUCLEOTIDE SEQUENCE [LARGE SCALE GENOMIC DNA]</scope>
    <source>
        <strain evidence="9">Arlian Lab</strain>
    </source>
</reference>
<protein>
    <recommendedName>
        <fullName evidence="8">Exportin-4</fullName>
    </recommendedName>
</protein>
<evidence type="ECO:0000256" key="5">
    <source>
        <dbReference type="ARBA" id="ARBA00022490"/>
    </source>
</evidence>
<proteinExistence type="inferred from homology"/>
<sequence>MSTIEYLQQLEAFAQIMMGSPDQVSNADRTKAEEMFLNFQRTKNPFNLCQELMQITKNSIVLYHVGACLKNGVIREWSTNEPEKFAALFNELFDYINNNQLDHFVIEEFMLVAAIIFKRLALHELNKSESSISSTIINSLFQLVKSSSTNIIIRINSCCSLIQILLETCTLHSNSDHGISWYSHFIIKKLLEKNYLKEIFKTTIEALFEQKKVNLNSTGNDKLLWIKFNSKLLRICEIIFTWNFNFILHNLSSYTFISSHYAKFCDKIENNLFDPPVEWINLIIEANVVTFFFEIYVEFRKIDSNLLHSALYCLTQLSTMTLHRQISSVRAKFTSDLMLNTIKMCNAIIETLSLQEVVFISNLYFSICNLLRIQSTIKYCDPSLVKNFLDLLFKFTSKILMESAKLKMENNIEDFEKCNQSLDYLSNSIMIITLIAECFYQDPEEEQSFKFVPKKEYVAWSDALFLDYVRAHLSQPEGFLPQISFENDDEIQEFEEDDNSYYREQIAAMSTLAHMNLLQSVNLLTQLFIMKLQQFEACIRSESEKKQIEWTRLSEDIHWILMISNYVFHAHSDNEIPLTIVKLTQKSNVQVTQTALMTGDFTQNDIDPVVRYFIVLFKFIELEKQLLENNMRQWVSPQVSYSLACFIGRFMNTYLAPFEYDIDETSLTLNACFGVDSANIKILIQFFLNHLETKFLKMSSETKLMECSSDGLKLFTKFNDRIKLLRECESLQRLLQRFPCDPQFLNLSSSVRRKMYHVFMLVFDWKAVIDPLIKLYQTFCANLGSDQTEKIQENFIVIADFVHGVINAVNPALFQSVWNEFILPFFNDLAKVLKIVQKNSNCVQAILELLFHVSVCLSSYFSEKDSQIFYDNAVLILHEYALFTKGTFTMDANRLEEVQAEFIWIFKFLNDFSTQDIFQLFIAPSVILYNSKDESVDKVLLTSLSILMPLMNDQLLENEILCTSYFKLLEYVSQDAKRFEAFPIRFFESYLNCVEYALKANNINKDVKTIAFRILMELGIQTFDSEKPSEEMLKFLQPFFQLIIQFIFCELVRSTDLILRDAVGLALYALICCFKRDYEQIIRQVMSFVGDKPTENNICDALFQIVKSNGYDCHLNAARVAFKKQFSDFVNNLHVMLS</sequence>
<evidence type="ECO:0000256" key="3">
    <source>
        <dbReference type="ARBA" id="ARBA00009466"/>
    </source>
</evidence>
<dbReference type="Gene3D" id="1.25.10.10">
    <property type="entry name" value="Leucine-rich Repeat Variant"/>
    <property type="match status" value="1"/>
</dbReference>
<dbReference type="PANTHER" id="PTHR12596">
    <property type="entry name" value="EXPORTIN 4,7-RELATED"/>
    <property type="match status" value="1"/>
</dbReference>